<keyword evidence="2" id="KW-1185">Reference proteome</keyword>
<evidence type="ECO:0000313" key="2">
    <source>
        <dbReference type="Proteomes" id="UP001062846"/>
    </source>
</evidence>
<dbReference type="EMBL" id="CM046394">
    <property type="protein sequence ID" value="KAI8547409.1"/>
    <property type="molecule type" value="Genomic_DNA"/>
</dbReference>
<evidence type="ECO:0000313" key="1">
    <source>
        <dbReference type="EMBL" id="KAI8547409.1"/>
    </source>
</evidence>
<dbReference type="Proteomes" id="UP001062846">
    <property type="component" value="Chromosome 7"/>
</dbReference>
<gene>
    <name evidence="1" type="ORF">RHMOL_Rhmol07G0193400</name>
</gene>
<comment type="caution">
    <text evidence="1">The sequence shown here is derived from an EMBL/GenBank/DDBJ whole genome shotgun (WGS) entry which is preliminary data.</text>
</comment>
<accession>A0ACC0N2Q7</accession>
<name>A0ACC0N2Q7_RHOML</name>
<protein>
    <submittedName>
        <fullName evidence="1">Uncharacterized protein</fullName>
    </submittedName>
</protein>
<reference evidence="1" key="1">
    <citation type="submission" date="2022-02" db="EMBL/GenBank/DDBJ databases">
        <title>Plant Genome Project.</title>
        <authorList>
            <person name="Zhang R.-G."/>
        </authorList>
    </citation>
    <scope>NUCLEOTIDE SEQUENCE</scope>
    <source>
        <strain evidence="1">AT1</strain>
    </source>
</reference>
<sequence>MSQEISQYVGSAMTEIRDSSLHLTASLGSLNTNMNAVAATVGDLVALIKEDRKAKGHVDPPPQTPTMPHFGVFNGYPGCQPPGRYTSPQPFGFQASSSGGGLAHSGVHHQVQDPIRQNPSRPVENLERRLMLGGSSTPRPHFGNQGGGPLLIGGHNPHVTPNAGFMQDARGHGKANSSQPTSGRQGRCPQSPFQAETRS</sequence>
<organism evidence="1 2">
    <name type="scientific">Rhododendron molle</name>
    <name type="common">Chinese azalea</name>
    <name type="synonym">Azalea mollis</name>
    <dbReference type="NCBI Taxonomy" id="49168"/>
    <lineage>
        <taxon>Eukaryota</taxon>
        <taxon>Viridiplantae</taxon>
        <taxon>Streptophyta</taxon>
        <taxon>Embryophyta</taxon>
        <taxon>Tracheophyta</taxon>
        <taxon>Spermatophyta</taxon>
        <taxon>Magnoliopsida</taxon>
        <taxon>eudicotyledons</taxon>
        <taxon>Gunneridae</taxon>
        <taxon>Pentapetalae</taxon>
        <taxon>asterids</taxon>
        <taxon>Ericales</taxon>
        <taxon>Ericaceae</taxon>
        <taxon>Ericoideae</taxon>
        <taxon>Rhodoreae</taxon>
        <taxon>Rhododendron</taxon>
    </lineage>
</organism>
<proteinExistence type="predicted"/>